<dbReference type="RefSeq" id="WP_145053839.1">
    <property type="nucleotide sequence ID" value="NZ_CP036433.1"/>
</dbReference>
<dbReference type="Gene3D" id="3.30.70.1320">
    <property type="entry name" value="Multidrug efflux transporter AcrB pore domain like"/>
    <property type="match status" value="1"/>
</dbReference>
<dbReference type="PANTHER" id="PTHR32063">
    <property type="match status" value="1"/>
</dbReference>
<gene>
    <name evidence="9" type="primary">czcA_1</name>
    <name evidence="9" type="ORF">Pla8534_28690</name>
</gene>
<dbReference type="OrthoDB" id="219750at2"/>
<evidence type="ECO:0000256" key="5">
    <source>
        <dbReference type="ARBA" id="ARBA00022692"/>
    </source>
</evidence>
<feature type="transmembrane region" description="Helical" evidence="8">
    <location>
        <begin position="875"/>
        <end position="894"/>
    </location>
</feature>
<dbReference type="EMBL" id="CP036433">
    <property type="protein sequence ID" value="QDU95057.1"/>
    <property type="molecule type" value="Genomic_DNA"/>
</dbReference>
<proteinExistence type="inferred from homology"/>
<evidence type="ECO:0000256" key="3">
    <source>
        <dbReference type="ARBA" id="ARBA00022448"/>
    </source>
</evidence>
<reference evidence="9 10" key="1">
    <citation type="submission" date="2019-02" db="EMBL/GenBank/DDBJ databases">
        <title>Deep-cultivation of Planctomycetes and their phenomic and genomic characterization uncovers novel biology.</title>
        <authorList>
            <person name="Wiegand S."/>
            <person name="Jogler M."/>
            <person name="Boedeker C."/>
            <person name="Pinto D."/>
            <person name="Vollmers J."/>
            <person name="Rivas-Marin E."/>
            <person name="Kohn T."/>
            <person name="Peeters S.H."/>
            <person name="Heuer A."/>
            <person name="Rast P."/>
            <person name="Oberbeckmann S."/>
            <person name="Bunk B."/>
            <person name="Jeske O."/>
            <person name="Meyerdierks A."/>
            <person name="Storesund J.E."/>
            <person name="Kallscheuer N."/>
            <person name="Luecker S."/>
            <person name="Lage O.M."/>
            <person name="Pohl T."/>
            <person name="Merkel B.J."/>
            <person name="Hornburger P."/>
            <person name="Mueller R.-W."/>
            <person name="Bruemmer F."/>
            <person name="Labrenz M."/>
            <person name="Spormann A.M."/>
            <person name="Op den Camp H."/>
            <person name="Overmann J."/>
            <person name="Amann R."/>
            <person name="Jetten M.S.M."/>
            <person name="Mascher T."/>
            <person name="Medema M.H."/>
            <person name="Devos D.P."/>
            <person name="Kaster A.-K."/>
            <person name="Ovreas L."/>
            <person name="Rohde M."/>
            <person name="Galperin M.Y."/>
            <person name="Jogler C."/>
        </authorList>
    </citation>
    <scope>NUCLEOTIDE SEQUENCE [LARGE SCALE GENOMIC DNA]</scope>
    <source>
        <strain evidence="9 10">Pla85_3_4</strain>
    </source>
</reference>
<dbReference type="PANTHER" id="PTHR32063:SF4">
    <property type="entry name" value="SLR6043 PROTEIN"/>
    <property type="match status" value="1"/>
</dbReference>
<keyword evidence="7 8" id="KW-0472">Membrane</keyword>
<keyword evidence="6 8" id="KW-1133">Transmembrane helix</keyword>
<dbReference type="AlphaFoldDB" id="A0A518DT90"/>
<dbReference type="Pfam" id="PF00873">
    <property type="entry name" value="ACR_tran"/>
    <property type="match status" value="1"/>
</dbReference>
<dbReference type="Proteomes" id="UP000317648">
    <property type="component" value="Chromosome"/>
</dbReference>
<feature type="transmembrane region" description="Helical" evidence="8">
    <location>
        <begin position="484"/>
        <end position="509"/>
    </location>
</feature>
<dbReference type="SUPFAM" id="SSF82714">
    <property type="entry name" value="Multidrug efflux transporter AcrB TolC docking domain, DN and DC subdomains"/>
    <property type="match status" value="2"/>
</dbReference>
<evidence type="ECO:0000313" key="9">
    <source>
        <dbReference type="EMBL" id="QDU95057.1"/>
    </source>
</evidence>
<protein>
    <submittedName>
        <fullName evidence="9">Cobalt-zinc-cadmium resistance protein CzcA</fullName>
    </submittedName>
</protein>
<dbReference type="PRINTS" id="PR00702">
    <property type="entry name" value="ACRIFLAVINRP"/>
</dbReference>
<evidence type="ECO:0000256" key="8">
    <source>
        <dbReference type="SAM" id="Phobius"/>
    </source>
</evidence>
<dbReference type="Gene3D" id="3.30.70.1440">
    <property type="entry name" value="Multidrug efflux transporter AcrB pore domain"/>
    <property type="match status" value="1"/>
</dbReference>
<keyword evidence="5 8" id="KW-0812">Transmembrane</keyword>
<dbReference type="Gene3D" id="3.30.70.1430">
    <property type="entry name" value="Multidrug efflux transporter AcrB pore domain"/>
    <property type="match status" value="2"/>
</dbReference>
<comment type="similarity">
    <text evidence="2">Belongs to the resistance-nodulation-cell division (RND) (TC 2.A.6) family.</text>
</comment>
<feature type="transmembrane region" description="Helical" evidence="8">
    <location>
        <begin position="12"/>
        <end position="32"/>
    </location>
</feature>
<accession>A0A518DT90</accession>
<comment type="subcellular location">
    <subcellularLocation>
        <location evidence="1">Cell membrane</location>
        <topology evidence="1">Multi-pass membrane protein</topology>
    </subcellularLocation>
</comment>
<evidence type="ECO:0000313" key="10">
    <source>
        <dbReference type="Proteomes" id="UP000317648"/>
    </source>
</evidence>
<keyword evidence="3" id="KW-0813">Transport</keyword>
<sequence length="1073" mass="117392">MLNAIIQFSLRQRLLVVAFSMFLIGYGTWTAINMDIDVFPNLNRPRVVVMTEAPGMAPEEVEAVITFPLETAINGANGVEAVRSSSGVGISVIYVEFDWGTDIYNDRQIVTERLQLVQEKMPTGVKPQLAPVSSIMGQIVMIGMWSNSGKTSPMEVRTLADWVVRQRLLTIPGVSQVFTMGGERKQFQVLVNPDNLIRYGITLHDVKRAVAESNENATGGYLDEQGPSEFLVRSLGRVQTIEDLGKVVVRMREGRPVLLSQVARVVEGAQSKRGDSSAFESTENGEFSGGPAVVLTVNKQPNADTREVTAEIMKALADLAPSLPKDIRIQPELYSQKAFIDRAIENVVEALRDGGILVVIILFLFLMNLRTTFITLTAIPLSIGVTAIVFSVFGLSINTMTLGGLAVAIGELVDDAIVDVENIFRRLKENRQLAKPKHTLLVVFQASCEIRNSIVFGTMIVVLVFLPLFALSGMEGRLFAPLGVAYIVSILASLLVSLTLTPVLCYWLLSNAKFMSHEKDGPLLRFLKWVAGGAISISLRFSNTLLVAGCAAVVIAFLFLVRLEKDFLPPFNEGVVQLNVVLPPGTSLRKSNEIAETVMTRLQSIEGVEEFSRRTGRAELDEHAEGVNITEMIIGFDPDVDRDREEILDEIRLAMEDIPGIVTTVEQPLAHLISHMLSGVKAQVGIKIYGDDLGVLRQKAQEMAAAMRAVEGVTDLLVEPQVEIPQMRIELDRDKLLQYGLTPVAVNEYVATAMNGEVVSEVLLGQRTFDLMVRMEERYREDIEALKRLSIELPGGGTTPLSSVAKIYPYSGPNTINREKVRRRIVVQCNVSERGLVDVVEEIQRRQKPIIESLPPGYFVEYGGQFESQQSASRIIGILFVVAMLGVFLVLFTLFRSANFALQVMAALPMAFIGSVAMLVLTGQTLTIAAMVGFISLGGIASRNGILLLNHYLHLVQYEGETWSQAMIIRAGKERLAPVLMTALTSGIGLAPLALSAGEPGKEILYPVATVIIGGLLSSTILEFFIRPALFWRFGRKAGARILGASHEEVELVEHSAADPNVPDHADAVAGSS</sequence>
<keyword evidence="4" id="KW-1003">Cell membrane</keyword>
<feature type="transmembrane region" description="Helical" evidence="8">
    <location>
        <begin position="545"/>
        <end position="563"/>
    </location>
</feature>
<dbReference type="InterPro" id="IPR027463">
    <property type="entry name" value="AcrB_DN_DC_subdom"/>
</dbReference>
<dbReference type="KEGG" id="lcre:Pla8534_28690"/>
<evidence type="ECO:0000256" key="6">
    <source>
        <dbReference type="ARBA" id="ARBA00022989"/>
    </source>
</evidence>
<feature type="transmembrane region" description="Helical" evidence="8">
    <location>
        <begin position="900"/>
        <end position="921"/>
    </location>
</feature>
<dbReference type="GO" id="GO:0042910">
    <property type="term" value="F:xenobiotic transmembrane transporter activity"/>
    <property type="evidence" value="ECO:0007669"/>
    <property type="project" value="TreeGrafter"/>
</dbReference>
<dbReference type="GO" id="GO:0008324">
    <property type="term" value="F:monoatomic cation transmembrane transporter activity"/>
    <property type="evidence" value="ECO:0007669"/>
    <property type="project" value="InterPro"/>
</dbReference>
<dbReference type="InterPro" id="IPR001036">
    <property type="entry name" value="Acrflvin-R"/>
</dbReference>
<evidence type="ECO:0000256" key="4">
    <source>
        <dbReference type="ARBA" id="ARBA00022475"/>
    </source>
</evidence>
<evidence type="ECO:0000256" key="2">
    <source>
        <dbReference type="ARBA" id="ARBA00010942"/>
    </source>
</evidence>
<organism evidence="9 10">
    <name type="scientific">Lignipirellula cremea</name>
    <dbReference type="NCBI Taxonomy" id="2528010"/>
    <lineage>
        <taxon>Bacteria</taxon>
        <taxon>Pseudomonadati</taxon>
        <taxon>Planctomycetota</taxon>
        <taxon>Planctomycetia</taxon>
        <taxon>Pirellulales</taxon>
        <taxon>Pirellulaceae</taxon>
        <taxon>Lignipirellula</taxon>
    </lineage>
</organism>
<dbReference type="SUPFAM" id="SSF82866">
    <property type="entry name" value="Multidrug efflux transporter AcrB transmembrane domain"/>
    <property type="match status" value="2"/>
</dbReference>
<dbReference type="NCBIfam" id="TIGR00914">
    <property type="entry name" value="2A0601"/>
    <property type="match status" value="1"/>
</dbReference>
<dbReference type="Gene3D" id="1.20.1640.10">
    <property type="entry name" value="Multidrug efflux transporter AcrB transmembrane domain"/>
    <property type="match status" value="2"/>
</dbReference>
<feature type="transmembrane region" description="Helical" evidence="8">
    <location>
        <begin position="373"/>
        <end position="395"/>
    </location>
</feature>
<dbReference type="GO" id="GO:0005886">
    <property type="term" value="C:plasma membrane"/>
    <property type="evidence" value="ECO:0007669"/>
    <property type="project" value="UniProtKB-SubCell"/>
</dbReference>
<dbReference type="Gene3D" id="3.30.2090.10">
    <property type="entry name" value="Multidrug efflux transporter AcrB TolC docking domain, DN and DC subdomains"/>
    <property type="match status" value="2"/>
</dbReference>
<evidence type="ECO:0000256" key="7">
    <source>
        <dbReference type="ARBA" id="ARBA00023136"/>
    </source>
</evidence>
<dbReference type="SUPFAM" id="SSF82693">
    <property type="entry name" value="Multidrug efflux transporter AcrB pore domain, PN1, PN2, PC1 and PC2 subdomains"/>
    <property type="match status" value="3"/>
</dbReference>
<feature type="transmembrane region" description="Helical" evidence="8">
    <location>
        <begin position="454"/>
        <end position="472"/>
    </location>
</feature>
<keyword evidence="10" id="KW-1185">Reference proteome</keyword>
<feature type="transmembrane region" description="Helical" evidence="8">
    <location>
        <begin position="1004"/>
        <end position="1026"/>
    </location>
</feature>
<dbReference type="InterPro" id="IPR004763">
    <property type="entry name" value="CusA-like"/>
</dbReference>
<feature type="transmembrane region" description="Helical" evidence="8">
    <location>
        <begin position="976"/>
        <end position="998"/>
    </location>
</feature>
<name>A0A518DT90_9BACT</name>
<evidence type="ECO:0000256" key="1">
    <source>
        <dbReference type="ARBA" id="ARBA00004651"/>
    </source>
</evidence>